<comment type="caution">
    <text evidence="2">The sequence shown here is derived from an EMBL/GenBank/DDBJ whole genome shotgun (WGS) entry which is preliminary data.</text>
</comment>
<dbReference type="Pfam" id="PF26639">
    <property type="entry name" value="Het-6_barrel"/>
    <property type="match status" value="1"/>
</dbReference>
<keyword evidence="3" id="KW-1185">Reference proteome</keyword>
<dbReference type="PANTHER" id="PTHR24148">
    <property type="entry name" value="ANKYRIN REPEAT DOMAIN-CONTAINING PROTEIN 39 HOMOLOG-RELATED"/>
    <property type="match status" value="1"/>
</dbReference>
<dbReference type="AlphaFoldDB" id="A0A9N9VVA4"/>
<dbReference type="InterPro" id="IPR010730">
    <property type="entry name" value="HET"/>
</dbReference>
<dbReference type="Proteomes" id="UP000696573">
    <property type="component" value="Unassembled WGS sequence"/>
</dbReference>
<dbReference type="EMBL" id="CABFNQ020000742">
    <property type="protein sequence ID" value="CAH0031461.1"/>
    <property type="molecule type" value="Genomic_DNA"/>
</dbReference>
<dbReference type="PANTHER" id="PTHR24148:SF64">
    <property type="entry name" value="HETEROKARYON INCOMPATIBILITY DOMAIN-CONTAINING PROTEIN"/>
    <property type="match status" value="1"/>
</dbReference>
<accession>A0A9N9VVA4</accession>
<protein>
    <recommendedName>
        <fullName evidence="1">Heterokaryon incompatibility domain-containing protein</fullName>
    </recommendedName>
</protein>
<evidence type="ECO:0000313" key="3">
    <source>
        <dbReference type="Proteomes" id="UP000696573"/>
    </source>
</evidence>
<sequence length="631" mass="70869">MDPQRDECTYEPLPVNSIRLIGLGETGDSSATLKTINLDDAPPYFALSYAWGTQATDILMEINGQVIHVSSVLGDAIQCLQEVKMDEPEPEDRVKWVWIDKICINQDDFAERSHQVKMMNSIYSRAIRTLIWLGPDLDICSGAWQLIDQIYGVFRDENPTAKFAADLPFELYSDQSHAASGLPGWDHHMWRHLRKLLKLPWFTRTWIVQEVALSRKDPVLLHGRHKYPWHRLGWVSTWLRRRGYLRLPQIPNEMQNVDTISSIRRSGVPWRLDALLIATSQKCHASDQRDKIYGLLGLAAESQDPSCISGTLQPDYKLEVAEVYAKVALFILREYKSLSVLTRASGVARESDQVWAQNKQQPNLLPTWTPNWCDYPGVKKDVVRSLSWLLQPDTGGAEVLGFPEHYNASAGLPVRLFESSRPFALRLSGLRVDTVVSSTLFDDEQQSFGQNAPDPPLLMFWKTALPFWSEGEKTLTDCVTSWIKATTAEQHRLAGRTAEQMMKDGSAYLHNYLSSTDHIQSCAPHEPGGNGPLCELSMGGDPEAYTALARNFCVNRSFFVTQEGRMGIGPSGTQVGDLAFVLFGGGVPYILRTSGCSFCFVGESYVHGLMGGEAVRAWERGELVEETLELR</sequence>
<evidence type="ECO:0000313" key="2">
    <source>
        <dbReference type="EMBL" id="CAH0031461.1"/>
    </source>
</evidence>
<gene>
    <name evidence="2" type="ORF">CRHIZ90672A_00018872</name>
</gene>
<feature type="domain" description="Heterokaryon incompatibility" evidence="1">
    <location>
        <begin position="44"/>
        <end position="210"/>
    </location>
</feature>
<dbReference type="InterPro" id="IPR052895">
    <property type="entry name" value="HetReg/Transcr_Mod"/>
</dbReference>
<evidence type="ECO:0000259" key="1">
    <source>
        <dbReference type="Pfam" id="PF06985"/>
    </source>
</evidence>
<dbReference type="Pfam" id="PF06985">
    <property type="entry name" value="HET"/>
    <property type="match status" value="1"/>
</dbReference>
<organism evidence="2 3">
    <name type="scientific">Clonostachys rhizophaga</name>
    <dbReference type="NCBI Taxonomy" id="160324"/>
    <lineage>
        <taxon>Eukaryota</taxon>
        <taxon>Fungi</taxon>
        <taxon>Dikarya</taxon>
        <taxon>Ascomycota</taxon>
        <taxon>Pezizomycotina</taxon>
        <taxon>Sordariomycetes</taxon>
        <taxon>Hypocreomycetidae</taxon>
        <taxon>Hypocreales</taxon>
        <taxon>Bionectriaceae</taxon>
        <taxon>Clonostachys</taxon>
    </lineage>
</organism>
<name>A0A9N9VVA4_9HYPO</name>
<dbReference type="OrthoDB" id="2288928at2759"/>
<proteinExistence type="predicted"/>
<reference evidence="2" key="1">
    <citation type="submission" date="2021-10" db="EMBL/GenBank/DDBJ databases">
        <authorList>
            <person name="Piombo E."/>
        </authorList>
    </citation>
    <scope>NUCLEOTIDE SEQUENCE</scope>
</reference>